<feature type="domain" description="HTH luxR-type" evidence="4">
    <location>
        <begin position="846"/>
        <end position="911"/>
    </location>
</feature>
<dbReference type="InterPro" id="IPR000792">
    <property type="entry name" value="Tscrpt_reg_LuxR_C"/>
</dbReference>
<dbReference type="PANTHER" id="PTHR16305">
    <property type="entry name" value="TESTICULAR SOLUBLE ADENYLYL CYCLASE"/>
    <property type="match status" value="1"/>
</dbReference>
<sequence>MLLGRDTELGLAREVIDRARDGHGGAFVLHGEAGVGKSALLAAVADATDGFTVLRTQGIESEAPLAFAALHRLLLPLLDRLDELPEPQAKALRGVFGLAEWSGSATGNERFLVFLAALGLLVGAAEEVPVLCVIDDAHWLDDASAAALLFIARRVQVEPVAMLFGARDGDARRFDPGELPGRRLAGLDDESAEKLLLAHANAVVPASVREQLLRRAEGNPLALVEIPAALSAPQLEGEALLPAHLPLTDGIERVFLDRYDRVPAEGRMYLVIAAADDSGDTHVVDGAARHLGTGDEGRELAEQSGLLQVSGGALRMRHPLVRSAIYAAASRVERRRAHAALAEVLGAHGDHDRAAWHQAAGLDHPDEATAALLESIASRSQAGGGHESASAAWERASELSARQEDAARRLYAAAAAAWMAGQPDRSRTLAQMARPRAEEPILVADIDKLRAIAEMNFGSARVSHGILLRAARDVAPVDPGRAREMAMIATALVVFGADSGIAIHPLTLVPPVADEDNAHDVCFGALLTAMQRLVEGDLASGTAEFRRALAAAEGLRFPDLLTNIPIAAVQVGDDSAALRWHDIELDEARQNASPFHILHALTRRSLPDLVTGRWTDLASAASEALNLAEATSQPNQKTFPLAALLLLSAFRGEDGFDRDLREVERHAIDHPAGILDAGIQDVLAWARAVHLAPANADEALHHLTRISHPQNARAAVLDRLETAARAGRRDIVQAATDDIAAYAAGTGAAWAAAAAEHGRALLAEGGEAERHFLSALEHHDRGMRPFNRARTALALGEFLRRARRRVDSREHLRSALVTFEELGARPWAERARDELRASGESSRRREDRAANPLTPQEQQVARLVQQGLPNRDVAARLFVSPRTVDFHLRNVFTKLGISSRGGLLQVDLDAV</sequence>
<evidence type="ECO:0000259" key="4">
    <source>
        <dbReference type="PROSITE" id="PS50043"/>
    </source>
</evidence>
<gene>
    <name evidence="5" type="ORF">EEJ31_03110</name>
</gene>
<feature type="region of interest" description="Disordered" evidence="3">
    <location>
        <begin position="833"/>
        <end position="857"/>
    </location>
</feature>
<dbReference type="Proteomes" id="UP000279859">
    <property type="component" value="Unassembled WGS sequence"/>
</dbReference>
<dbReference type="PROSITE" id="PS00622">
    <property type="entry name" value="HTH_LUXR_1"/>
    <property type="match status" value="1"/>
</dbReference>
<keyword evidence="2" id="KW-0067">ATP-binding</keyword>
<dbReference type="PROSITE" id="PS50043">
    <property type="entry name" value="HTH_LUXR_2"/>
    <property type="match status" value="1"/>
</dbReference>
<dbReference type="EMBL" id="RDSR01000003">
    <property type="protein sequence ID" value="RNE66783.1"/>
    <property type="molecule type" value="Genomic_DNA"/>
</dbReference>
<organism evidence="5 6">
    <name type="scientific">Cryobacterium tepidiphilum</name>
    <dbReference type="NCBI Taxonomy" id="2486026"/>
    <lineage>
        <taxon>Bacteria</taxon>
        <taxon>Bacillati</taxon>
        <taxon>Actinomycetota</taxon>
        <taxon>Actinomycetes</taxon>
        <taxon>Micrococcales</taxon>
        <taxon>Microbacteriaceae</taxon>
        <taxon>Cryobacterium</taxon>
    </lineage>
</organism>
<dbReference type="Pfam" id="PF00196">
    <property type="entry name" value="GerE"/>
    <property type="match status" value="1"/>
</dbReference>
<dbReference type="InterPro" id="IPR016032">
    <property type="entry name" value="Sig_transdc_resp-reg_C-effctor"/>
</dbReference>
<keyword evidence="1" id="KW-0547">Nucleotide-binding</keyword>
<dbReference type="SMART" id="SM00421">
    <property type="entry name" value="HTH_LUXR"/>
    <property type="match status" value="1"/>
</dbReference>
<dbReference type="GO" id="GO:0005524">
    <property type="term" value="F:ATP binding"/>
    <property type="evidence" value="ECO:0007669"/>
    <property type="project" value="UniProtKB-KW"/>
</dbReference>
<dbReference type="GO" id="GO:0003677">
    <property type="term" value="F:DNA binding"/>
    <property type="evidence" value="ECO:0007669"/>
    <property type="project" value="InterPro"/>
</dbReference>
<dbReference type="InterPro" id="IPR041664">
    <property type="entry name" value="AAA_16"/>
</dbReference>
<dbReference type="PANTHER" id="PTHR16305:SF35">
    <property type="entry name" value="TRANSCRIPTIONAL ACTIVATOR DOMAIN"/>
    <property type="match status" value="1"/>
</dbReference>
<dbReference type="InterPro" id="IPR036388">
    <property type="entry name" value="WH-like_DNA-bd_sf"/>
</dbReference>
<evidence type="ECO:0000313" key="5">
    <source>
        <dbReference type="EMBL" id="RNE66783.1"/>
    </source>
</evidence>
<dbReference type="SUPFAM" id="SSF52540">
    <property type="entry name" value="P-loop containing nucleoside triphosphate hydrolases"/>
    <property type="match status" value="1"/>
</dbReference>
<dbReference type="GO" id="GO:0004016">
    <property type="term" value="F:adenylate cyclase activity"/>
    <property type="evidence" value="ECO:0007669"/>
    <property type="project" value="TreeGrafter"/>
</dbReference>
<dbReference type="Pfam" id="PF13191">
    <property type="entry name" value="AAA_16"/>
    <property type="match status" value="1"/>
</dbReference>
<dbReference type="GO" id="GO:0005737">
    <property type="term" value="C:cytoplasm"/>
    <property type="evidence" value="ECO:0007669"/>
    <property type="project" value="TreeGrafter"/>
</dbReference>
<dbReference type="Gene3D" id="1.10.10.10">
    <property type="entry name" value="Winged helix-like DNA-binding domain superfamily/Winged helix DNA-binding domain"/>
    <property type="match status" value="1"/>
</dbReference>
<dbReference type="InterPro" id="IPR027417">
    <property type="entry name" value="P-loop_NTPase"/>
</dbReference>
<feature type="compositionally biased region" description="Basic and acidic residues" evidence="3">
    <location>
        <begin position="833"/>
        <end position="849"/>
    </location>
</feature>
<dbReference type="OrthoDB" id="483at2"/>
<dbReference type="RefSeq" id="WP_123044823.1">
    <property type="nucleotide sequence ID" value="NZ_RDSR01000003.1"/>
</dbReference>
<dbReference type="SUPFAM" id="SSF46894">
    <property type="entry name" value="C-terminal effector domain of the bipartite response regulators"/>
    <property type="match status" value="1"/>
</dbReference>
<evidence type="ECO:0000256" key="2">
    <source>
        <dbReference type="ARBA" id="ARBA00022840"/>
    </source>
</evidence>
<evidence type="ECO:0000256" key="3">
    <source>
        <dbReference type="SAM" id="MobiDB-lite"/>
    </source>
</evidence>
<comment type="caution">
    <text evidence="5">The sequence shown here is derived from an EMBL/GenBank/DDBJ whole genome shotgun (WGS) entry which is preliminary data.</text>
</comment>
<dbReference type="PRINTS" id="PR00038">
    <property type="entry name" value="HTHLUXR"/>
</dbReference>
<dbReference type="CDD" id="cd06170">
    <property type="entry name" value="LuxR_C_like"/>
    <property type="match status" value="1"/>
</dbReference>
<evidence type="ECO:0000256" key="1">
    <source>
        <dbReference type="ARBA" id="ARBA00022741"/>
    </source>
</evidence>
<proteinExistence type="predicted"/>
<name>A0A3M8LMN3_9MICO</name>
<accession>A0A3M8LMN3</accession>
<evidence type="ECO:0000313" key="6">
    <source>
        <dbReference type="Proteomes" id="UP000279859"/>
    </source>
</evidence>
<protein>
    <submittedName>
        <fullName evidence="5">Helix-turn-helix transcriptional regulator</fullName>
    </submittedName>
</protein>
<keyword evidence="6" id="KW-1185">Reference proteome</keyword>
<reference evidence="5 6" key="1">
    <citation type="submission" date="2018-11" db="EMBL/GenBank/DDBJ databases">
        <title>Cryobacterium sp. nov., isolated from rhizosphere soil of lettuce.</title>
        <authorList>
            <person name="Wang Y."/>
        </authorList>
    </citation>
    <scope>NUCLEOTIDE SEQUENCE [LARGE SCALE GENOMIC DNA]</scope>
    <source>
        <strain evidence="5 6">NEAU-85</strain>
    </source>
</reference>
<dbReference type="AlphaFoldDB" id="A0A3M8LMN3"/>
<dbReference type="GO" id="GO:0006355">
    <property type="term" value="P:regulation of DNA-templated transcription"/>
    <property type="evidence" value="ECO:0007669"/>
    <property type="project" value="InterPro"/>
</dbReference>